<dbReference type="InterPro" id="IPR011990">
    <property type="entry name" value="TPR-like_helical_dom_sf"/>
</dbReference>
<accession>A0A6M1S392</accession>
<keyword evidence="2" id="KW-1185">Reference proteome</keyword>
<dbReference type="Proteomes" id="UP000477849">
    <property type="component" value="Unassembled WGS sequence"/>
</dbReference>
<dbReference type="AlphaFoldDB" id="A0A6M1S392"/>
<dbReference type="SUPFAM" id="SSF48452">
    <property type="entry name" value="TPR-like"/>
    <property type="match status" value="1"/>
</dbReference>
<dbReference type="RefSeq" id="WP_163901804.1">
    <property type="nucleotide sequence ID" value="NZ_CP048427.1"/>
</dbReference>
<evidence type="ECO:0000313" key="1">
    <source>
        <dbReference type="EMBL" id="NGO65565.1"/>
    </source>
</evidence>
<protein>
    <submittedName>
        <fullName evidence="1">DUF924 domain-containing protein</fullName>
    </submittedName>
</protein>
<dbReference type="InterPro" id="IPR010323">
    <property type="entry name" value="DUF924"/>
</dbReference>
<dbReference type="EMBL" id="JAAKZH010000005">
    <property type="protein sequence ID" value="NGO65565.1"/>
    <property type="molecule type" value="Genomic_DNA"/>
</dbReference>
<dbReference type="Gene3D" id="1.20.58.320">
    <property type="entry name" value="TPR-like"/>
    <property type="match status" value="1"/>
</dbReference>
<proteinExistence type="predicted"/>
<name>A0A6M1S392_9HYPH</name>
<dbReference type="Pfam" id="PF06041">
    <property type="entry name" value="DUF924"/>
    <property type="match status" value="1"/>
</dbReference>
<evidence type="ECO:0000313" key="2">
    <source>
        <dbReference type="Proteomes" id="UP000477849"/>
    </source>
</evidence>
<sequence length="183" mass="20702">MTAASDILAFWTAAGPEKWFVKDDAFDAFIQSDYLSSHFAASRGEYTEWEETAEGSLALLILLDQFPRNLFRGSGHAFATDGLARAIARRALDRGFDQIVDQSLAIFFYLPFEHSEDPTDQELSVSLFTQHFELTNDQQVMNYALEHRDIIARFGRFPHRNAALGRETTPEEHAYLESGGFKG</sequence>
<gene>
    <name evidence="1" type="ORF">G6N76_17990</name>
</gene>
<dbReference type="Gene3D" id="1.25.40.10">
    <property type="entry name" value="Tetratricopeptide repeat domain"/>
    <property type="match status" value="1"/>
</dbReference>
<organism evidence="1 2">
    <name type="scientific">Rhizobium daejeonense</name>
    <dbReference type="NCBI Taxonomy" id="240521"/>
    <lineage>
        <taxon>Bacteria</taxon>
        <taxon>Pseudomonadati</taxon>
        <taxon>Pseudomonadota</taxon>
        <taxon>Alphaproteobacteria</taxon>
        <taxon>Hyphomicrobiales</taxon>
        <taxon>Rhizobiaceae</taxon>
        <taxon>Rhizobium/Agrobacterium group</taxon>
        <taxon>Rhizobium</taxon>
    </lineage>
</organism>
<reference evidence="1 2" key="1">
    <citation type="submission" date="2020-02" db="EMBL/GenBank/DDBJ databases">
        <title>Genome sequence of the type strain CCBAU10050 of Rhizobium daejeonense.</title>
        <authorList>
            <person name="Gao J."/>
            <person name="Sun J."/>
        </authorList>
    </citation>
    <scope>NUCLEOTIDE SEQUENCE [LARGE SCALE GENOMIC DNA]</scope>
    <source>
        <strain evidence="1 2">CCBAU10050</strain>
    </source>
</reference>
<comment type="caution">
    <text evidence="1">The sequence shown here is derived from an EMBL/GenBank/DDBJ whole genome shotgun (WGS) entry which is preliminary data.</text>
</comment>